<feature type="compositionally biased region" description="Acidic residues" evidence="7">
    <location>
        <begin position="1"/>
        <end position="26"/>
    </location>
</feature>
<dbReference type="SUPFAM" id="SSF54534">
    <property type="entry name" value="FKBP-like"/>
    <property type="match status" value="1"/>
</dbReference>
<evidence type="ECO:0000313" key="10">
    <source>
        <dbReference type="Proteomes" id="UP001149411"/>
    </source>
</evidence>
<evidence type="ECO:0000256" key="4">
    <source>
        <dbReference type="ARBA" id="ARBA00023110"/>
    </source>
</evidence>
<dbReference type="EMBL" id="RKLV01000004">
    <property type="protein sequence ID" value="MCX2818810.1"/>
    <property type="molecule type" value="Genomic_DNA"/>
</dbReference>
<evidence type="ECO:0000256" key="6">
    <source>
        <dbReference type="PROSITE-ProRule" id="PRU00277"/>
    </source>
</evidence>
<comment type="caution">
    <text evidence="9">The sequence shown here is derived from an EMBL/GenBank/DDBJ whole genome shotgun (WGS) entry which is preliminary data.</text>
</comment>
<dbReference type="Gene3D" id="3.10.50.40">
    <property type="match status" value="1"/>
</dbReference>
<sequence>MTENDEEVDENEEAETETEAEAEAEEGGGIQEGDYVLLEYTATTVPEEDDDERLVDTTSEERAADEGIDTEDQEFGPRTVEVGGGRLFEEVEDALVGKEVGDTGEVTVPAEDAFGEHDPDDVETVSAKKIDEDDRYPGAQVSLDGRQGYVETIIGGRARVDFNHPLAGEDVSYDFEISEVVEDEEEQAASVIEMYAGTDVDVEIDTVTETETRVEEDDEGEEEIEEEVEKRVLYIEATPEMSMNQQWLFSKQQIADELMHDFDLERVVVRETFDHDDMQGGMGMPGMMGGMGGDELEDLDEEEIEEVAEEIEGVEIDE</sequence>
<dbReference type="PANTHER" id="PTHR47861">
    <property type="entry name" value="FKBP-TYPE PEPTIDYL-PROLYL CIS-TRANS ISOMERASE SLYD"/>
    <property type="match status" value="1"/>
</dbReference>
<proteinExistence type="inferred from homology"/>
<evidence type="ECO:0000256" key="7">
    <source>
        <dbReference type="SAM" id="MobiDB-lite"/>
    </source>
</evidence>
<dbReference type="GO" id="GO:0003755">
    <property type="term" value="F:peptidyl-prolyl cis-trans isomerase activity"/>
    <property type="evidence" value="ECO:0007669"/>
    <property type="project" value="UniProtKB-KW"/>
</dbReference>
<dbReference type="PANTHER" id="PTHR47861:SF2">
    <property type="entry name" value="LONG-TYPE PEPTIDYL-PROLYL CIS-TRANS ISOMERASE"/>
    <property type="match status" value="1"/>
</dbReference>
<dbReference type="Gene3D" id="2.40.10.330">
    <property type="match status" value="1"/>
</dbReference>
<keyword evidence="5 6" id="KW-0413">Isomerase</keyword>
<gene>
    <name evidence="9" type="ORF">EGH25_05545</name>
</gene>
<organism evidence="9 10">
    <name type="scientific">Halorutilus salinus</name>
    <dbReference type="NCBI Taxonomy" id="2487751"/>
    <lineage>
        <taxon>Archaea</taxon>
        <taxon>Methanobacteriati</taxon>
        <taxon>Methanobacteriota</taxon>
        <taxon>Stenosarchaea group</taxon>
        <taxon>Halobacteria</taxon>
        <taxon>Halorutilales</taxon>
        <taxon>Halorutilaceae</taxon>
        <taxon>Halorutilus</taxon>
    </lineage>
</organism>
<dbReference type="AlphaFoldDB" id="A0A9Q4GHI0"/>
<evidence type="ECO:0000256" key="2">
    <source>
        <dbReference type="ARBA" id="ARBA00006577"/>
    </source>
</evidence>
<dbReference type="EC" id="5.2.1.8" evidence="3 6"/>
<dbReference type="InterPro" id="IPR046357">
    <property type="entry name" value="PPIase_dom_sf"/>
</dbReference>
<accession>A0A9Q4GHI0</accession>
<feature type="domain" description="PPIase FKBP-type" evidence="8">
    <location>
        <begin position="33"/>
        <end position="116"/>
    </location>
</feature>
<dbReference type="InterPro" id="IPR054016">
    <property type="entry name" value="FKBP26_IF"/>
</dbReference>
<keyword evidence="10" id="KW-1185">Reference proteome</keyword>
<dbReference type="RefSeq" id="WP_266086649.1">
    <property type="nucleotide sequence ID" value="NZ_RKLV01000004.1"/>
</dbReference>
<dbReference type="PROSITE" id="PS50059">
    <property type="entry name" value="FKBP_PPIASE"/>
    <property type="match status" value="1"/>
</dbReference>
<evidence type="ECO:0000256" key="1">
    <source>
        <dbReference type="ARBA" id="ARBA00000971"/>
    </source>
</evidence>
<dbReference type="Proteomes" id="UP001149411">
    <property type="component" value="Unassembled WGS sequence"/>
</dbReference>
<protein>
    <recommendedName>
        <fullName evidence="3 6">peptidylprolyl isomerase</fullName>
        <ecNumber evidence="3 6">5.2.1.8</ecNumber>
    </recommendedName>
</protein>
<evidence type="ECO:0000313" key="9">
    <source>
        <dbReference type="EMBL" id="MCX2818810.1"/>
    </source>
</evidence>
<dbReference type="Pfam" id="PF22199">
    <property type="entry name" value="FKBP26_IF"/>
    <property type="match status" value="1"/>
</dbReference>
<keyword evidence="4 6" id="KW-0697">Rotamase</keyword>
<comment type="catalytic activity">
    <reaction evidence="1 6">
        <text>[protein]-peptidylproline (omega=180) = [protein]-peptidylproline (omega=0)</text>
        <dbReference type="Rhea" id="RHEA:16237"/>
        <dbReference type="Rhea" id="RHEA-COMP:10747"/>
        <dbReference type="Rhea" id="RHEA-COMP:10748"/>
        <dbReference type="ChEBI" id="CHEBI:83833"/>
        <dbReference type="ChEBI" id="CHEBI:83834"/>
        <dbReference type="EC" id="5.2.1.8"/>
    </reaction>
</comment>
<evidence type="ECO:0000256" key="5">
    <source>
        <dbReference type="ARBA" id="ARBA00023235"/>
    </source>
</evidence>
<feature type="region of interest" description="Disordered" evidence="7">
    <location>
        <begin position="1"/>
        <end position="86"/>
    </location>
</feature>
<evidence type="ECO:0000259" key="8">
    <source>
        <dbReference type="PROSITE" id="PS50059"/>
    </source>
</evidence>
<evidence type="ECO:0000256" key="3">
    <source>
        <dbReference type="ARBA" id="ARBA00013194"/>
    </source>
</evidence>
<reference evidence="9" key="1">
    <citation type="submission" date="2022-09" db="EMBL/GenBank/DDBJ databases">
        <title>Haloadaptaus new haloarchaeum isolated from saline soil.</title>
        <authorList>
            <person name="Duran-Viseras A."/>
            <person name="Sanchez-Porro C."/>
            <person name="Ventosa A."/>
        </authorList>
    </citation>
    <scope>NUCLEOTIDE SEQUENCE</scope>
    <source>
        <strain evidence="9">F3-133</strain>
    </source>
</reference>
<name>A0A9Q4GHI0_9EURY</name>
<dbReference type="InterPro" id="IPR001179">
    <property type="entry name" value="PPIase_FKBP_dom"/>
</dbReference>
<dbReference type="InterPro" id="IPR048261">
    <property type="entry name" value="SlpA/SlyD-like_ins_sf"/>
</dbReference>
<comment type="similarity">
    <text evidence="2">Belongs to the FKBP-type PPIase family.</text>
</comment>